<evidence type="ECO:0000313" key="2">
    <source>
        <dbReference type="EMBL" id="KAK3229346.1"/>
    </source>
</evidence>
<keyword evidence="1" id="KW-0479">Metal-binding</keyword>
<proteinExistence type="inferred from homology"/>
<gene>
    <name evidence="2" type="ORF">Dsin_001227</name>
</gene>
<dbReference type="Proteomes" id="UP001281410">
    <property type="component" value="Unassembled WGS sequence"/>
</dbReference>
<name>A0AAE0B3G6_9ROSI</name>
<comment type="function">
    <text evidence="1">Putative transcription activator involved in regulating light control of development.</text>
</comment>
<evidence type="ECO:0000256" key="1">
    <source>
        <dbReference type="RuleBase" id="RU367018"/>
    </source>
</evidence>
<dbReference type="InterPro" id="IPR031052">
    <property type="entry name" value="FHY3/FAR1"/>
</dbReference>
<keyword evidence="1" id="KW-0863">Zinc-finger</keyword>
<accession>A0AAE0B3G6</accession>
<dbReference type="GO" id="GO:0006355">
    <property type="term" value="P:regulation of DNA-templated transcription"/>
    <property type="evidence" value="ECO:0007669"/>
    <property type="project" value="UniProtKB-UniRule"/>
</dbReference>
<keyword evidence="1" id="KW-0539">Nucleus</keyword>
<comment type="subcellular location">
    <subcellularLocation>
        <location evidence="1">Nucleus</location>
    </subcellularLocation>
</comment>
<dbReference type="EMBL" id="JANJYJ010000001">
    <property type="protein sequence ID" value="KAK3229346.1"/>
    <property type="molecule type" value="Genomic_DNA"/>
</dbReference>
<dbReference type="GO" id="GO:0008270">
    <property type="term" value="F:zinc ion binding"/>
    <property type="evidence" value="ECO:0007669"/>
    <property type="project" value="UniProtKB-UniRule"/>
</dbReference>
<comment type="caution">
    <text evidence="2">The sequence shown here is derived from an EMBL/GenBank/DDBJ whole genome shotgun (WGS) entry which is preliminary data.</text>
</comment>
<sequence length="388" mass="45450">MCYTGVNSVQFSSWEGSGNQDVDLNHIKNMKFDSMEDARSFYLGYARAIDKVFPNCQHRICGWHIAKNACAHIHSPKNSSTFRPFIFDHIDEDKFDECWKEMVKQHASEDNDWVNMMCEKRHRWAAIYSKGHFFAGMYSTQKFESMNNYMKEYVCSREKLFDLFPQIDWALMRLRKNYFTEKFASNSTSPVILSYVKSLEKLASSIYTYRIYGDITKEINDLINYSHFAPWNEENEVELVLTEYDSPYEKTVSVVYHRDKIKLQQVVDDGDWDPSKHNLPVLSCECKLLQNKGLPCSHVLCNESGEHYKDQESLIFKRWTKSAADDVCIQLQADDDYSKSVDIARFTSLSAECNYLYHKRSQTEEGFNLIKRELNNLPNTLQGLDDEF</sequence>
<organism evidence="2 3">
    <name type="scientific">Dipteronia sinensis</name>
    <dbReference type="NCBI Taxonomy" id="43782"/>
    <lineage>
        <taxon>Eukaryota</taxon>
        <taxon>Viridiplantae</taxon>
        <taxon>Streptophyta</taxon>
        <taxon>Embryophyta</taxon>
        <taxon>Tracheophyta</taxon>
        <taxon>Spermatophyta</taxon>
        <taxon>Magnoliopsida</taxon>
        <taxon>eudicotyledons</taxon>
        <taxon>Gunneridae</taxon>
        <taxon>Pentapetalae</taxon>
        <taxon>rosids</taxon>
        <taxon>malvids</taxon>
        <taxon>Sapindales</taxon>
        <taxon>Sapindaceae</taxon>
        <taxon>Hippocastanoideae</taxon>
        <taxon>Acereae</taxon>
        <taxon>Dipteronia</taxon>
    </lineage>
</organism>
<comment type="similarity">
    <text evidence="1">Belongs to the FHY3/FAR1 family.</text>
</comment>
<dbReference type="PANTHER" id="PTHR31669:SF292">
    <property type="entry name" value="OS02G0262500 PROTEIN"/>
    <property type="match status" value="1"/>
</dbReference>
<evidence type="ECO:0000313" key="3">
    <source>
        <dbReference type="Proteomes" id="UP001281410"/>
    </source>
</evidence>
<keyword evidence="1" id="KW-0862">Zinc</keyword>
<reference evidence="2" key="1">
    <citation type="journal article" date="2023" name="Plant J.">
        <title>Genome sequences and population genomics provide insights into the demographic history, inbreeding, and mutation load of two 'living fossil' tree species of Dipteronia.</title>
        <authorList>
            <person name="Feng Y."/>
            <person name="Comes H.P."/>
            <person name="Chen J."/>
            <person name="Zhu S."/>
            <person name="Lu R."/>
            <person name="Zhang X."/>
            <person name="Li P."/>
            <person name="Qiu J."/>
            <person name="Olsen K.M."/>
            <person name="Qiu Y."/>
        </authorList>
    </citation>
    <scope>NUCLEOTIDE SEQUENCE</scope>
    <source>
        <strain evidence="2">NBL</strain>
    </source>
</reference>
<dbReference type="GO" id="GO:0005634">
    <property type="term" value="C:nucleus"/>
    <property type="evidence" value="ECO:0007669"/>
    <property type="project" value="UniProtKB-SubCell"/>
</dbReference>
<dbReference type="PANTHER" id="PTHR31669">
    <property type="entry name" value="PROTEIN FAR1-RELATED SEQUENCE 10-RELATED"/>
    <property type="match status" value="1"/>
</dbReference>
<protein>
    <recommendedName>
        <fullName evidence="1">Protein FAR1-RELATED SEQUENCE</fullName>
    </recommendedName>
</protein>
<dbReference type="AlphaFoldDB" id="A0AAE0B3G6"/>
<keyword evidence="3" id="KW-1185">Reference proteome</keyword>